<feature type="region of interest" description="Disordered" evidence="5">
    <location>
        <begin position="34"/>
        <end position="85"/>
    </location>
</feature>
<feature type="compositionally biased region" description="Basic residues" evidence="5">
    <location>
        <begin position="453"/>
        <end position="467"/>
    </location>
</feature>
<organism evidence="7 8">
    <name type="scientific">Cicer arietinum</name>
    <name type="common">Chickpea</name>
    <name type="synonym">Garbanzo</name>
    <dbReference type="NCBI Taxonomy" id="3827"/>
    <lineage>
        <taxon>Eukaryota</taxon>
        <taxon>Viridiplantae</taxon>
        <taxon>Streptophyta</taxon>
        <taxon>Embryophyta</taxon>
        <taxon>Tracheophyta</taxon>
        <taxon>Spermatophyta</taxon>
        <taxon>Magnoliopsida</taxon>
        <taxon>eudicotyledons</taxon>
        <taxon>Gunneridae</taxon>
        <taxon>Pentapetalae</taxon>
        <taxon>rosids</taxon>
        <taxon>fabids</taxon>
        <taxon>Fabales</taxon>
        <taxon>Fabaceae</taxon>
        <taxon>Papilionoideae</taxon>
        <taxon>50 kb inversion clade</taxon>
        <taxon>NPAAA clade</taxon>
        <taxon>Hologalegina</taxon>
        <taxon>IRL clade</taxon>
        <taxon>Cicereae</taxon>
        <taxon>Cicer</taxon>
    </lineage>
</organism>
<dbReference type="Proteomes" id="UP000087171">
    <property type="component" value="Chromosome Ca1"/>
</dbReference>
<keyword evidence="7" id="KW-1185">Reference proteome</keyword>
<dbReference type="AlphaFoldDB" id="A0A1S2XB19"/>
<dbReference type="GeneID" id="101504194"/>
<dbReference type="PaxDb" id="3827-XP_004485459.1"/>
<keyword evidence="6" id="KW-0732">Signal</keyword>
<dbReference type="KEGG" id="cam:101504194"/>
<dbReference type="GO" id="GO:0016020">
    <property type="term" value="C:membrane"/>
    <property type="evidence" value="ECO:0007669"/>
    <property type="project" value="UniProtKB-SubCell"/>
</dbReference>
<dbReference type="OrthoDB" id="10039147at2759"/>
<dbReference type="eggNOG" id="KOG2357">
    <property type="taxonomic scope" value="Eukaryota"/>
</dbReference>
<dbReference type="Pfam" id="PF07946">
    <property type="entry name" value="CCDC47"/>
    <property type="match status" value="1"/>
</dbReference>
<sequence length="467" mass="52730">MANPKLLFFIFFFFLFSFVCFVHSDSHFEGFEAEDDDAEFEDSSIDPASLRSPPSQSLSTDPNPNPNPNPNHSPPSDLPKSTPPTATTFDFWDDDEFEGLPVEQHPDLHVPITDPKSTDNTNDTTSSHDQNVKPLPRSFTVEIICGSFLIIFAINYFTGKKENEHIALSWATHFAAKDSIFDKNFSLLGIGDGGDDAPLLLKEGQTTFKFYASGRRYCQGLLATLELKSRHDLIARIYNMVVPSKDEISFEVYMNDDAMDHVVFAMAKKKAAKAMHKDFRDLQRFATILSPPTSRKWVVDDLAVISESREVASDLITDSLIDQVFGDKAFEKFGKGLISVHFSDNHPGIHKKVLLFKFVLPAAKNMADMTRLVALVPYYIDLIGRYKLSSQARSKTDAARQKAAQEAQKELRNIQQEAMQRRKAERKKMMEEAEAKLGAEAIRKKEAKERARQMKKAMPRMKMSRGA</sequence>
<comment type="subcellular location">
    <subcellularLocation>
        <location evidence="1">Membrane</location>
        <topology evidence="1">Single-pass membrane protein</topology>
    </subcellularLocation>
</comment>
<gene>
    <name evidence="8" type="primary">LOC101504194</name>
</gene>
<feature type="region of interest" description="Disordered" evidence="5">
    <location>
        <begin position="103"/>
        <end position="133"/>
    </location>
</feature>
<evidence type="ECO:0000256" key="1">
    <source>
        <dbReference type="ARBA" id="ARBA00004167"/>
    </source>
</evidence>
<protein>
    <submittedName>
        <fullName evidence="8">Uncharacterized protein At5g49945</fullName>
    </submittedName>
</protein>
<feature type="signal peptide" evidence="6">
    <location>
        <begin position="1"/>
        <end position="24"/>
    </location>
</feature>
<reference evidence="8" key="2">
    <citation type="submission" date="2025-08" db="UniProtKB">
        <authorList>
            <consortium name="RefSeq"/>
        </authorList>
    </citation>
    <scope>IDENTIFICATION</scope>
    <source>
        <tissue evidence="8">Etiolated seedlings</tissue>
    </source>
</reference>
<keyword evidence="3" id="KW-1133">Transmembrane helix</keyword>
<feature type="chain" id="PRO_5010324261" evidence="6">
    <location>
        <begin position="25"/>
        <end position="467"/>
    </location>
</feature>
<dbReference type="STRING" id="3827.A0A1S2XB19"/>
<keyword evidence="2" id="KW-0812">Transmembrane</keyword>
<keyword evidence="4" id="KW-0472">Membrane</keyword>
<dbReference type="PANTHER" id="PTHR12883">
    <property type="entry name" value="ADIPOCYTE-SPECIFIC PROTEIN 4-RELATED"/>
    <property type="match status" value="1"/>
</dbReference>
<dbReference type="GO" id="GO:0032469">
    <property type="term" value="P:endoplasmic reticulum calcium ion homeostasis"/>
    <property type="evidence" value="ECO:0007669"/>
    <property type="project" value="InterPro"/>
</dbReference>
<accession>A0A1S2XB19</accession>
<feature type="region of interest" description="Disordered" evidence="5">
    <location>
        <begin position="415"/>
        <end position="467"/>
    </location>
</feature>
<evidence type="ECO:0000313" key="8">
    <source>
        <dbReference type="RefSeq" id="XP_004485459.1"/>
    </source>
</evidence>
<feature type="compositionally biased region" description="Acidic residues" evidence="5">
    <location>
        <begin position="34"/>
        <end position="44"/>
    </location>
</feature>
<evidence type="ECO:0000256" key="4">
    <source>
        <dbReference type="ARBA" id="ARBA00023136"/>
    </source>
</evidence>
<proteinExistence type="predicted"/>
<evidence type="ECO:0000256" key="5">
    <source>
        <dbReference type="SAM" id="MobiDB-lite"/>
    </source>
</evidence>
<evidence type="ECO:0000313" key="7">
    <source>
        <dbReference type="Proteomes" id="UP000087171"/>
    </source>
</evidence>
<feature type="compositionally biased region" description="Polar residues" evidence="5">
    <location>
        <begin position="52"/>
        <end position="61"/>
    </location>
</feature>
<evidence type="ECO:0000256" key="3">
    <source>
        <dbReference type="ARBA" id="ARBA00022989"/>
    </source>
</evidence>
<evidence type="ECO:0000256" key="2">
    <source>
        <dbReference type="ARBA" id="ARBA00022692"/>
    </source>
</evidence>
<feature type="compositionally biased region" description="Low complexity" evidence="5">
    <location>
        <begin position="118"/>
        <end position="129"/>
    </location>
</feature>
<evidence type="ECO:0000256" key="6">
    <source>
        <dbReference type="SAM" id="SignalP"/>
    </source>
</evidence>
<feature type="compositionally biased region" description="Pro residues" evidence="5">
    <location>
        <begin position="63"/>
        <end position="77"/>
    </location>
</feature>
<reference evidence="7" key="1">
    <citation type="journal article" date="2013" name="Nat. Biotechnol.">
        <title>Draft genome sequence of chickpea (Cicer arietinum) provides a resource for trait improvement.</title>
        <authorList>
            <person name="Varshney R.K."/>
            <person name="Song C."/>
            <person name="Saxena R.K."/>
            <person name="Azam S."/>
            <person name="Yu S."/>
            <person name="Sharpe A.G."/>
            <person name="Cannon S."/>
            <person name="Baek J."/>
            <person name="Rosen B.D."/>
            <person name="Tar'an B."/>
            <person name="Millan T."/>
            <person name="Zhang X."/>
            <person name="Ramsay L.D."/>
            <person name="Iwata A."/>
            <person name="Wang Y."/>
            <person name="Nelson W."/>
            <person name="Farmer A.D."/>
            <person name="Gaur P.M."/>
            <person name="Soderlund C."/>
            <person name="Penmetsa R.V."/>
            <person name="Xu C."/>
            <person name="Bharti A.K."/>
            <person name="He W."/>
            <person name="Winter P."/>
            <person name="Zhao S."/>
            <person name="Hane J.K."/>
            <person name="Carrasquilla-Garcia N."/>
            <person name="Condie J.A."/>
            <person name="Upadhyaya H.D."/>
            <person name="Luo M.C."/>
            <person name="Thudi M."/>
            <person name="Gowda C.L."/>
            <person name="Singh N.P."/>
            <person name="Lichtenzveig J."/>
            <person name="Gali K.K."/>
            <person name="Rubio J."/>
            <person name="Nadarajan N."/>
            <person name="Dolezel J."/>
            <person name="Bansal K.C."/>
            <person name="Xu X."/>
            <person name="Edwards D."/>
            <person name="Zhang G."/>
            <person name="Kahl G."/>
            <person name="Gil J."/>
            <person name="Singh K.B."/>
            <person name="Datta S.K."/>
            <person name="Jackson S.A."/>
            <person name="Wang J."/>
            <person name="Cook D.R."/>
        </authorList>
    </citation>
    <scope>NUCLEOTIDE SEQUENCE [LARGE SCALE GENOMIC DNA]</scope>
    <source>
        <strain evidence="7">cv. CDC Frontier</strain>
    </source>
</reference>
<dbReference type="GO" id="GO:0005783">
    <property type="term" value="C:endoplasmic reticulum"/>
    <property type="evidence" value="ECO:0007669"/>
    <property type="project" value="InterPro"/>
</dbReference>
<dbReference type="InterPro" id="IPR012879">
    <property type="entry name" value="CCDC47"/>
</dbReference>
<feature type="compositionally biased region" description="Basic and acidic residues" evidence="5">
    <location>
        <begin position="419"/>
        <end position="452"/>
    </location>
</feature>
<dbReference type="GO" id="GO:0005509">
    <property type="term" value="F:calcium ion binding"/>
    <property type="evidence" value="ECO:0007669"/>
    <property type="project" value="InterPro"/>
</dbReference>
<name>A0A1S2XB19_CICAR</name>
<dbReference type="RefSeq" id="XP_004485459.1">
    <property type="nucleotide sequence ID" value="XM_004485402.3"/>
</dbReference>
<dbReference type="PANTHER" id="PTHR12883:SF0">
    <property type="entry name" value="PAT COMPLEX SUBUNIT CCDC47"/>
    <property type="match status" value="1"/>
</dbReference>